<dbReference type="RefSeq" id="WP_181550675.1">
    <property type="nucleotide sequence ID" value="NZ_JACDUS010000003.1"/>
</dbReference>
<organism evidence="1 2">
    <name type="scientific">Desulfosalsimonas propionicica</name>
    <dbReference type="NCBI Taxonomy" id="332175"/>
    <lineage>
        <taxon>Bacteria</taxon>
        <taxon>Pseudomonadati</taxon>
        <taxon>Thermodesulfobacteriota</taxon>
        <taxon>Desulfobacteria</taxon>
        <taxon>Desulfobacterales</taxon>
        <taxon>Desulfosalsimonadaceae</taxon>
        <taxon>Desulfosalsimonas</taxon>
    </lineage>
</organism>
<evidence type="ECO:0000313" key="1">
    <source>
        <dbReference type="EMBL" id="MBA2881005.1"/>
    </source>
</evidence>
<protein>
    <submittedName>
        <fullName evidence="1">Uncharacterized protein</fullName>
    </submittedName>
</protein>
<proteinExistence type="predicted"/>
<dbReference type="EMBL" id="JACDUS010000003">
    <property type="protein sequence ID" value="MBA2881005.1"/>
    <property type="molecule type" value="Genomic_DNA"/>
</dbReference>
<name>A0A7W0C8F8_9BACT</name>
<dbReference type="InterPro" id="IPR046163">
    <property type="entry name" value="DUF6165"/>
</dbReference>
<dbReference type="Proteomes" id="UP000525298">
    <property type="component" value="Unassembled WGS sequence"/>
</dbReference>
<comment type="caution">
    <text evidence="1">The sequence shown here is derived from an EMBL/GenBank/DDBJ whole genome shotgun (WGS) entry which is preliminary data.</text>
</comment>
<gene>
    <name evidence="1" type="ORF">HNR65_001331</name>
</gene>
<evidence type="ECO:0000313" key="2">
    <source>
        <dbReference type="Proteomes" id="UP000525298"/>
    </source>
</evidence>
<accession>A0A7W0C8F8</accession>
<reference evidence="1 2" key="1">
    <citation type="submission" date="2020-07" db="EMBL/GenBank/DDBJ databases">
        <title>Genomic Encyclopedia of Type Strains, Phase IV (KMG-IV): sequencing the most valuable type-strain genomes for metagenomic binning, comparative biology and taxonomic classification.</title>
        <authorList>
            <person name="Goeker M."/>
        </authorList>
    </citation>
    <scope>NUCLEOTIDE SEQUENCE [LARGE SCALE GENOMIC DNA]</scope>
    <source>
        <strain evidence="1 2">DSM 17721</strain>
    </source>
</reference>
<keyword evidence="2" id="KW-1185">Reference proteome</keyword>
<dbReference type="Pfam" id="PF19662">
    <property type="entry name" value="DUF6165"/>
    <property type="match status" value="1"/>
</dbReference>
<sequence length="125" mass="14470">MKVEVSVGELVDKATIVHIKSERIHDPEKLRNINREFALLKTAMAAAGIDETSPQYLQLYEINSRLWDIEDAIREKERTKSFDDEFISLARSVYFNNDKRAAVKREINLACGSELVEEKSYQSYE</sequence>
<dbReference type="AlphaFoldDB" id="A0A7W0C8F8"/>